<protein>
    <submittedName>
        <fullName evidence="1">Uncharacterized protein</fullName>
    </submittedName>
</protein>
<gene>
    <name evidence="1" type="ORF">Scep_026585</name>
</gene>
<proteinExistence type="predicted"/>
<dbReference type="EMBL" id="JBBNAG010000011">
    <property type="protein sequence ID" value="KAK9095116.1"/>
    <property type="molecule type" value="Genomic_DNA"/>
</dbReference>
<evidence type="ECO:0000313" key="1">
    <source>
        <dbReference type="EMBL" id="KAK9095116.1"/>
    </source>
</evidence>
<evidence type="ECO:0000313" key="2">
    <source>
        <dbReference type="Proteomes" id="UP001419268"/>
    </source>
</evidence>
<dbReference type="AlphaFoldDB" id="A0AAP0HSP4"/>
<reference evidence="1 2" key="1">
    <citation type="submission" date="2024-01" db="EMBL/GenBank/DDBJ databases">
        <title>Genome assemblies of Stephania.</title>
        <authorList>
            <person name="Yang L."/>
        </authorList>
    </citation>
    <scope>NUCLEOTIDE SEQUENCE [LARGE SCALE GENOMIC DNA]</scope>
    <source>
        <strain evidence="1">JXDWG</strain>
        <tissue evidence="1">Leaf</tissue>
    </source>
</reference>
<accession>A0AAP0HSP4</accession>
<sequence>MKFIRISSMPIDENITLKKNLKLKVELPQPKSQVENISSSCFKSQVVTSSCFKSNVIGKFANTTGGTCGHDSSLKDPNNNNILNVNLPLPRDLGIMQPIQKAKLQRRRQELTQTTPDQQVDDEAVYYKVAGECPKGRVYSLRSLGRKKRRYVDPDASTSQVLAQRGIVNFMILRDGFYSVSKIVDVDSIKNGNVFPFRLETD</sequence>
<name>A0AAP0HSP4_9MAGN</name>
<organism evidence="1 2">
    <name type="scientific">Stephania cephalantha</name>
    <dbReference type="NCBI Taxonomy" id="152367"/>
    <lineage>
        <taxon>Eukaryota</taxon>
        <taxon>Viridiplantae</taxon>
        <taxon>Streptophyta</taxon>
        <taxon>Embryophyta</taxon>
        <taxon>Tracheophyta</taxon>
        <taxon>Spermatophyta</taxon>
        <taxon>Magnoliopsida</taxon>
        <taxon>Ranunculales</taxon>
        <taxon>Menispermaceae</taxon>
        <taxon>Menispermoideae</taxon>
        <taxon>Cissampelideae</taxon>
        <taxon>Stephania</taxon>
    </lineage>
</organism>
<comment type="caution">
    <text evidence="1">The sequence shown here is derived from an EMBL/GenBank/DDBJ whole genome shotgun (WGS) entry which is preliminary data.</text>
</comment>
<dbReference type="Proteomes" id="UP001419268">
    <property type="component" value="Unassembled WGS sequence"/>
</dbReference>
<keyword evidence="2" id="KW-1185">Reference proteome</keyword>